<dbReference type="InterPro" id="IPR031327">
    <property type="entry name" value="MCM"/>
</dbReference>
<reference evidence="5 6" key="2">
    <citation type="journal article" date="2019" name="G3 (Bethesda)">
        <title>Hybrid Assembly of the Genome of the Entomopathogenic Nematode Steinernema carpocapsae Identifies the X-Chromosome.</title>
        <authorList>
            <person name="Serra L."/>
            <person name="Macchietto M."/>
            <person name="Macias-Munoz A."/>
            <person name="McGill C.J."/>
            <person name="Rodriguez I.M."/>
            <person name="Rodriguez B."/>
            <person name="Murad R."/>
            <person name="Mortazavi A."/>
        </authorList>
    </citation>
    <scope>NUCLEOTIDE SEQUENCE [LARGE SCALE GENOMIC DNA]</scope>
    <source>
        <strain evidence="5 6">ALL</strain>
    </source>
</reference>
<evidence type="ECO:0000256" key="3">
    <source>
        <dbReference type="SAM" id="MobiDB-lite"/>
    </source>
</evidence>
<dbReference type="InterPro" id="IPR012340">
    <property type="entry name" value="NA-bd_OB-fold"/>
</dbReference>
<evidence type="ECO:0000256" key="1">
    <source>
        <dbReference type="ARBA" id="ARBA00008010"/>
    </source>
</evidence>
<comment type="similarity">
    <text evidence="1">Belongs to the MCM family.</text>
</comment>
<feature type="compositionally biased region" description="Low complexity" evidence="3">
    <location>
        <begin position="16"/>
        <end position="44"/>
    </location>
</feature>
<gene>
    <name evidence="5" type="ORF">L596_008088</name>
</gene>
<reference evidence="5 6" key="1">
    <citation type="journal article" date="2015" name="Genome Biol.">
        <title>Comparative genomics of Steinernema reveals deeply conserved gene regulatory networks.</title>
        <authorList>
            <person name="Dillman A.R."/>
            <person name="Macchietto M."/>
            <person name="Porter C.F."/>
            <person name="Rogers A."/>
            <person name="Williams B."/>
            <person name="Antoshechkin I."/>
            <person name="Lee M.M."/>
            <person name="Goodwin Z."/>
            <person name="Lu X."/>
            <person name="Lewis E.E."/>
            <person name="Goodrich-Blair H."/>
            <person name="Stock S.P."/>
            <person name="Adams B.J."/>
            <person name="Sternberg P.W."/>
            <person name="Mortazavi A."/>
        </authorList>
    </citation>
    <scope>NUCLEOTIDE SEQUENCE [LARGE SCALE GENOMIC DNA]</scope>
    <source>
        <strain evidence="5 6">ALL</strain>
    </source>
</reference>
<dbReference type="Gene3D" id="3.30.1640.10">
    <property type="entry name" value="mini-chromosome maintenance (MCM) complex, chain A, domain 1"/>
    <property type="match status" value="1"/>
</dbReference>
<keyword evidence="2" id="KW-0235">DNA replication</keyword>
<dbReference type="PANTHER" id="PTHR11630:SF66">
    <property type="entry name" value="DNA REPLICATION LICENSING FACTOR MCM4"/>
    <property type="match status" value="1"/>
</dbReference>
<proteinExistence type="inferred from homology"/>
<accession>A0A4V6A6A1</accession>
<dbReference type="GO" id="GO:0005634">
    <property type="term" value="C:nucleus"/>
    <property type="evidence" value="ECO:0007669"/>
    <property type="project" value="TreeGrafter"/>
</dbReference>
<evidence type="ECO:0000256" key="2">
    <source>
        <dbReference type="ARBA" id="ARBA00022705"/>
    </source>
</evidence>
<comment type="caution">
    <text evidence="5">The sequence shown here is derived from an EMBL/GenBank/DDBJ whole genome shotgun (WGS) entry which is preliminary data.</text>
</comment>
<name>A0A4V6A6A1_STECR</name>
<protein>
    <recommendedName>
        <fullName evidence="4">MCM N-terminal domain-containing protein</fullName>
    </recommendedName>
</protein>
<dbReference type="GO" id="GO:0000727">
    <property type="term" value="P:double-strand break repair via break-induced replication"/>
    <property type="evidence" value="ECO:0007669"/>
    <property type="project" value="TreeGrafter"/>
</dbReference>
<sequence length="304" mass="33696">MSSRASESSGGGGGSLRPLPSLDSPSRSAAAQESSSRLRSETSSVLHYGSDGGALSLATSASATSARSSAARVRADLRVVPSHHRTIRIDARDDALQPANEANEDGARIYIWGTRICVADVQRSFRAFIEQFRTEDLEEDETAMEMQSHQRTEINTTNAYYLERLAEVYNSENIFFNVNLKHVQVFSDELYRQIIAYPSEVIPYLDMTINEIYKERFDKELPPIEIRPFNAEKTRNMRSLNPADIDQLITINGMVIRTTTLIQKPATASSSARSADIRWKTRLIADASKSRPSAGTATTRIASS</sequence>
<dbReference type="OrthoDB" id="5847369at2759"/>
<dbReference type="SUPFAM" id="SSF50249">
    <property type="entry name" value="Nucleic acid-binding proteins"/>
    <property type="match status" value="1"/>
</dbReference>
<dbReference type="GO" id="GO:0005524">
    <property type="term" value="F:ATP binding"/>
    <property type="evidence" value="ECO:0007669"/>
    <property type="project" value="InterPro"/>
</dbReference>
<dbReference type="GO" id="GO:1902975">
    <property type="term" value="P:mitotic DNA replication initiation"/>
    <property type="evidence" value="ECO:0007669"/>
    <property type="project" value="TreeGrafter"/>
</dbReference>
<dbReference type="GO" id="GO:0042555">
    <property type="term" value="C:MCM complex"/>
    <property type="evidence" value="ECO:0007669"/>
    <property type="project" value="TreeGrafter"/>
</dbReference>
<evidence type="ECO:0000313" key="6">
    <source>
        <dbReference type="Proteomes" id="UP000298663"/>
    </source>
</evidence>
<dbReference type="EMBL" id="AZBU02000002">
    <property type="protein sequence ID" value="TKR93675.1"/>
    <property type="molecule type" value="Genomic_DNA"/>
</dbReference>
<dbReference type="PANTHER" id="PTHR11630">
    <property type="entry name" value="DNA REPLICATION LICENSING FACTOR MCM FAMILY MEMBER"/>
    <property type="match status" value="1"/>
</dbReference>
<dbReference type="AlphaFoldDB" id="A0A4V6A6A1"/>
<dbReference type="GO" id="GO:0003697">
    <property type="term" value="F:single-stranded DNA binding"/>
    <property type="evidence" value="ECO:0007669"/>
    <property type="project" value="TreeGrafter"/>
</dbReference>
<feature type="domain" description="MCM N-terminal" evidence="4">
    <location>
        <begin position="122"/>
        <end position="230"/>
    </location>
</feature>
<feature type="region of interest" description="Disordered" evidence="3">
    <location>
        <begin position="1"/>
        <end position="44"/>
    </location>
</feature>
<evidence type="ECO:0000259" key="4">
    <source>
        <dbReference type="Pfam" id="PF14551"/>
    </source>
</evidence>
<dbReference type="GO" id="GO:0017116">
    <property type="term" value="F:single-stranded DNA helicase activity"/>
    <property type="evidence" value="ECO:0007669"/>
    <property type="project" value="TreeGrafter"/>
</dbReference>
<evidence type="ECO:0000313" key="5">
    <source>
        <dbReference type="EMBL" id="TKR93675.1"/>
    </source>
</evidence>
<organism evidence="5 6">
    <name type="scientific">Steinernema carpocapsae</name>
    <name type="common">Entomopathogenic nematode</name>
    <dbReference type="NCBI Taxonomy" id="34508"/>
    <lineage>
        <taxon>Eukaryota</taxon>
        <taxon>Metazoa</taxon>
        <taxon>Ecdysozoa</taxon>
        <taxon>Nematoda</taxon>
        <taxon>Chromadorea</taxon>
        <taxon>Rhabditida</taxon>
        <taxon>Tylenchina</taxon>
        <taxon>Panagrolaimomorpha</taxon>
        <taxon>Strongyloidoidea</taxon>
        <taxon>Steinernematidae</taxon>
        <taxon>Steinernema</taxon>
    </lineage>
</organism>
<dbReference type="Proteomes" id="UP000298663">
    <property type="component" value="Unassembled WGS sequence"/>
</dbReference>
<dbReference type="InterPro" id="IPR027925">
    <property type="entry name" value="MCM_N"/>
</dbReference>
<dbReference type="Pfam" id="PF14551">
    <property type="entry name" value="MCM_N"/>
    <property type="match status" value="1"/>
</dbReference>
<dbReference type="GO" id="GO:0006271">
    <property type="term" value="P:DNA strand elongation involved in DNA replication"/>
    <property type="evidence" value="ECO:0007669"/>
    <property type="project" value="TreeGrafter"/>
</dbReference>
<keyword evidence="6" id="KW-1185">Reference proteome</keyword>
<dbReference type="STRING" id="34508.A0A4V6A6A1"/>